<dbReference type="RefSeq" id="WP_009837427.1">
    <property type="nucleotide sequence ID" value="NZ_AAOH01000002.1"/>
</dbReference>
<dbReference type="AlphaFoldDB" id="A4C6E9"/>
<feature type="domain" description="BioF2-like acetyltransferase" evidence="1">
    <location>
        <begin position="148"/>
        <end position="272"/>
    </location>
</feature>
<name>A4C6E9_9GAMM</name>
<evidence type="ECO:0000313" key="2">
    <source>
        <dbReference type="EMBL" id="EAR29553.1"/>
    </source>
</evidence>
<reference evidence="2 3" key="1">
    <citation type="submission" date="2006-02" db="EMBL/GenBank/DDBJ databases">
        <authorList>
            <person name="Moran M.A."/>
            <person name="Kjelleberg S."/>
            <person name="Egan S."/>
            <person name="Saunders N."/>
            <person name="Thomas T."/>
            <person name="Ferriera S."/>
            <person name="Johnson J."/>
            <person name="Kravitz S."/>
            <person name="Halpern A."/>
            <person name="Remington K."/>
            <person name="Beeson K."/>
            <person name="Tran B."/>
            <person name="Rogers Y.-H."/>
            <person name="Friedman R."/>
            <person name="Venter J.C."/>
        </authorList>
    </citation>
    <scope>NUCLEOTIDE SEQUENCE [LARGE SCALE GENOMIC DNA]</scope>
    <source>
        <strain evidence="2 3">D2</strain>
    </source>
</reference>
<protein>
    <recommendedName>
        <fullName evidence="1">BioF2-like acetyltransferase domain-containing protein</fullName>
    </recommendedName>
</protein>
<dbReference type="InterPro" id="IPR016181">
    <property type="entry name" value="Acyl_CoA_acyltransferase"/>
</dbReference>
<dbReference type="eggNOG" id="COG2348">
    <property type="taxonomic scope" value="Bacteria"/>
</dbReference>
<dbReference type="InterPro" id="IPR038740">
    <property type="entry name" value="BioF2-like_GNAT_dom"/>
</dbReference>
<dbReference type="EMBL" id="AAOH01000002">
    <property type="protein sequence ID" value="EAR29553.1"/>
    <property type="molecule type" value="Genomic_DNA"/>
</dbReference>
<proteinExistence type="predicted"/>
<comment type="caution">
    <text evidence="2">The sequence shown here is derived from an EMBL/GenBank/DDBJ whole genome shotgun (WGS) entry which is preliminary data.</text>
</comment>
<dbReference type="Proteomes" id="UP000006201">
    <property type="component" value="Unassembled WGS sequence"/>
</dbReference>
<gene>
    <name evidence="2" type="ORF">PTD2_12074</name>
</gene>
<accession>A4C6E9</accession>
<dbReference type="SUPFAM" id="SSF55729">
    <property type="entry name" value="Acyl-CoA N-acyltransferases (Nat)"/>
    <property type="match status" value="1"/>
</dbReference>
<dbReference type="STRING" id="87626.PTD2_12074"/>
<keyword evidence="3" id="KW-1185">Reference proteome</keyword>
<dbReference type="Pfam" id="PF13480">
    <property type="entry name" value="Acetyltransf_6"/>
    <property type="match status" value="1"/>
</dbReference>
<evidence type="ECO:0000313" key="3">
    <source>
        <dbReference type="Proteomes" id="UP000006201"/>
    </source>
</evidence>
<dbReference type="OrthoDB" id="9785911at2"/>
<evidence type="ECO:0000259" key="1">
    <source>
        <dbReference type="Pfam" id="PF13480"/>
    </source>
</evidence>
<sequence length="328" mass="37076">MIIEYQHALTWFETLPAAQQYPTQHPVYIANEVAQLSKRKSCFLLVQSESDFLYLAGHVPSSAEQIQDFESVRGYGGVITNTQGPRFAELFEQLTAFLKALGFMVGFIRCTPLLANQIYFRDAAFFDRKTVAIALTQHRGLSDFSVRARTAVRKAIKNQVVATLTNESDDWQAFYHLYNARMQALGATDEYCYSAEYFAALAKWPLAHLCVCKVGDEIVSGAIFIAVGDYVEYHLSASNALGMKYASTQLCLATMSEYWSAQGHHFLHLGGGITLAPDDRLLFFKAGFSELSFDFCFVKWLINETQYLDLKADFENRGLPTNRVIFYR</sequence>
<dbReference type="Gene3D" id="3.40.630.30">
    <property type="match status" value="1"/>
</dbReference>
<dbReference type="HOGENOM" id="CLU_846966_0_0_6"/>
<organism evidence="2 3">
    <name type="scientific">Pseudoalteromonas tunicata D2</name>
    <dbReference type="NCBI Taxonomy" id="87626"/>
    <lineage>
        <taxon>Bacteria</taxon>
        <taxon>Pseudomonadati</taxon>
        <taxon>Pseudomonadota</taxon>
        <taxon>Gammaproteobacteria</taxon>
        <taxon>Alteromonadales</taxon>
        <taxon>Pseudoalteromonadaceae</taxon>
        <taxon>Pseudoalteromonas</taxon>
    </lineage>
</organism>